<protein>
    <submittedName>
        <fullName evidence="2">14.7 kDa ribonuclease H-like protein</fullName>
    </submittedName>
</protein>
<dbReference type="Proteomes" id="UP000188993">
    <property type="component" value="Chromosome"/>
</dbReference>
<dbReference type="PROSITE" id="PS50879">
    <property type="entry name" value="RNASE_H_1"/>
    <property type="match status" value="1"/>
</dbReference>
<dbReference type="InterPro" id="IPR012337">
    <property type="entry name" value="RNaseH-like_sf"/>
</dbReference>
<dbReference type="InterPro" id="IPR002156">
    <property type="entry name" value="RNaseH_domain"/>
</dbReference>
<dbReference type="STRING" id="708126.BW727_100882"/>
<dbReference type="PANTHER" id="PTHR47723:SF19">
    <property type="entry name" value="POLYNUCLEOTIDYL TRANSFERASE, RIBONUCLEASE H-LIKE SUPERFAMILY PROTEIN"/>
    <property type="match status" value="1"/>
</dbReference>
<dbReference type="KEGG" id="jda:BW727_100882"/>
<reference evidence="2 3" key="1">
    <citation type="journal article" date="2014" name="Int. J. Syst. Evol. Microbiol.">
        <title>Jeotgalibaca dankookensis gen. nov., sp. nov., a member of the family Carnobacteriaceae, isolated from seujeot (Korean traditional food).</title>
        <authorList>
            <person name="Lee D.G."/>
            <person name="Trujillo M.E."/>
            <person name="Kang H."/>
            <person name="Ahn T.Y."/>
        </authorList>
    </citation>
    <scope>NUCLEOTIDE SEQUENCE [LARGE SCALE GENOMIC DNA]</scope>
    <source>
        <strain evidence="2 3">EX-07</strain>
    </source>
</reference>
<feature type="domain" description="RNase H type-1" evidence="1">
    <location>
        <begin position="1"/>
        <end position="130"/>
    </location>
</feature>
<sequence>MIRVFIDGAANPKKQQSGIGAVLIDNGQQLQLSKSLTDYYDNHETELIALQYVLDYLLESNKQDELIFCHSDSKMLVDAVNKRYSRKENHMKHLNLILTSLKKFSQFYLKWVPERDNRGADQLARVALNK</sequence>
<dbReference type="PANTHER" id="PTHR47723">
    <property type="entry name" value="OS05G0353850 PROTEIN"/>
    <property type="match status" value="1"/>
</dbReference>
<proteinExistence type="predicted"/>
<dbReference type="Pfam" id="PF13456">
    <property type="entry name" value="RVT_3"/>
    <property type="match status" value="1"/>
</dbReference>
<dbReference type="GO" id="GO:0003676">
    <property type="term" value="F:nucleic acid binding"/>
    <property type="evidence" value="ECO:0007669"/>
    <property type="project" value="InterPro"/>
</dbReference>
<dbReference type="GO" id="GO:0004523">
    <property type="term" value="F:RNA-DNA hybrid ribonuclease activity"/>
    <property type="evidence" value="ECO:0007669"/>
    <property type="project" value="InterPro"/>
</dbReference>
<evidence type="ECO:0000313" key="3">
    <source>
        <dbReference type="Proteomes" id="UP000188993"/>
    </source>
</evidence>
<dbReference type="AlphaFoldDB" id="A0A1S6INZ0"/>
<evidence type="ECO:0000259" key="1">
    <source>
        <dbReference type="PROSITE" id="PS50879"/>
    </source>
</evidence>
<dbReference type="CDD" id="cd09279">
    <property type="entry name" value="RNase_HI_like"/>
    <property type="match status" value="1"/>
</dbReference>
<accession>A0A1S6INZ0</accession>
<dbReference type="Gene3D" id="3.30.420.10">
    <property type="entry name" value="Ribonuclease H-like superfamily/Ribonuclease H"/>
    <property type="match status" value="1"/>
</dbReference>
<dbReference type="RefSeq" id="WP_062471703.1">
    <property type="nucleotide sequence ID" value="NZ_BBYN01000033.1"/>
</dbReference>
<name>A0A1S6INZ0_9LACT</name>
<dbReference type="InterPro" id="IPR036397">
    <property type="entry name" value="RNaseH_sf"/>
</dbReference>
<evidence type="ECO:0000313" key="2">
    <source>
        <dbReference type="EMBL" id="AQS53275.1"/>
    </source>
</evidence>
<dbReference type="OrthoDB" id="7845843at2"/>
<dbReference type="EMBL" id="CP019728">
    <property type="protein sequence ID" value="AQS53275.1"/>
    <property type="molecule type" value="Genomic_DNA"/>
</dbReference>
<gene>
    <name evidence="2" type="primary">rnhA_2</name>
    <name evidence="2" type="ORF">BW727_100882</name>
</gene>
<dbReference type="SUPFAM" id="SSF53098">
    <property type="entry name" value="Ribonuclease H-like"/>
    <property type="match status" value="1"/>
</dbReference>
<keyword evidence="3" id="KW-1185">Reference proteome</keyword>
<organism evidence="2 3">
    <name type="scientific">Jeotgalibaca dankookensis</name>
    <dbReference type="NCBI Taxonomy" id="708126"/>
    <lineage>
        <taxon>Bacteria</taxon>
        <taxon>Bacillati</taxon>
        <taxon>Bacillota</taxon>
        <taxon>Bacilli</taxon>
        <taxon>Lactobacillales</taxon>
        <taxon>Carnobacteriaceae</taxon>
        <taxon>Jeotgalibaca</taxon>
    </lineage>
</organism>
<dbReference type="InterPro" id="IPR053151">
    <property type="entry name" value="RNase_H-like"/>
</dbReference>